<feature type="domain" description="Copper type II ascorbate-dependent monooxygenase C-terminal" evidence="22">
    <location>
        <begin position="106"/>
        <end position="234"/>
    </location>
</feature>
<feature type="binding site" evidence="16">
    <location>
        <position position="79"/>
    </location>
    <ligand>
        <name>Cu(2+)</name>
        <dbReference type="ChEBI" id="CHEBI:29036"/>
        <label>1</label>
        <note>catalytic</note>
    </ligand>
</feature>
<dbReference type="GO" id="GO:0016020">
    <property type="term" value="C:membrane"/>
    <property type="evidence" value="ECO:0007669"/>
    <property type="project" value="InterPro"/>
</dbReference>
<dbReference type="Pfam" id="PF01436">
    <property type="entry name" value="NHL"/>
    <property type="match status" value="2"/>
</dbReference>
<dbReference type="Gene3D" id="2.60.120.230">
    <property type="match status" value="1"/>
</dbReference>
<dbReference type="EMBL" id="JAODUO010000976">
    <property type="protein sequence ID" value="KAK2172260.1"/>
    <property type="molecule type" value="Genomic_DNA"/>
</dbReference>
<keyword evidence="20" id="KW-1133">Transmembrane helix</keyword>
<evidence type="ECO:0000313" key="24">
    <source>
        <dbReference type="Proteomes" id="UP001209878"/>
    </source>
</evidence>
<dbReference type="PROSITE" id="PS51125">
    <property type="entry name" value="NHL"/>
    <property type="match status" value="2"/>
</dbReference>
<evidence type="ECO:0000256" key="20">
    <source>
        <dbReference type="SAM" id="Phobius"/>
    </source>
</evidence>
<comment type="similarity">
    <text evidence="3">In the C-terminal section; belongs to the peptidyl-alpha-hydroxyglycine alpha-amidating lyase family.</text>
</comment>
<evidence type="ECO:0000256" key="19">
    <source>
        <dbReference type="SAM" id="MobiDB-lite"/>
    </source>
</evidence>
<keyword evidence="20" id="KW-0812">Transmembrane</keyword>
<evidence type="ECO:0000256" key="7">
    <source>
        <dbReference type="ARBA" id="ARBA00022737"/>
    </source>
</evidence>
<dbReference type="InterPro" id="IPR001258">
    <property type="entry name" value="NHL_repeat"/>
</dbReference>
<feature type="disulfide bond" evidence="17">
    <location>
        <begin position="199"/>
        <end position="221"/>
    </location>
</feature>
<evidence type="ECO:0000256" key="13">
    <source>
        <dbReference type="ARBA" id="ARBA00023239"/>
    </source>
</evidence>
<comment type="catalytic activity">
    <reaction evidence="1">
        <text>a [peptide]-C-terminal (2S)-2-hydroxyglycine = a [peptide]-C-terminal amide + glyoxylate</text>
        <dbReference type="Rhea" id="RHEA:20924"/>
        <dbReference type="Rhea" id="RHEA-COMP:13485"/>
        <dbReference type="Rhea" id="RHEA-COMP:15321"/>
        <dbReference type="ChEBI" id="CHEBI:36655"/>
        <dbReference type="ChEBI" id="CHEBI:137001"/>
        <dbReference type="ChEBI" id="CHEBI:142768"/>
        <dbReference type="EC" id="4.3.2.5"/>
    </reaction>
</comment>
<organism evidence="23 24">
    <name type="scientific">Ridgeia piscesae</name>
    <name type="common">Tubeworm</name>
    <dbReference type="NCBI Taxonomy" id="27915"/>
    <lineage>
        <taxon>Eukaryota</taxon>
        <taxon>Metazoa</taxon>
        <taxon>Spiralia</taxon>
        <taxon>Lophotrochozoa</taxon>
        <taxon>Annelida</taxon>
        <taxon>Polychaeta</taxon>
        <taxon>Sedentaria</taxon>
        <taxon>Canalipalpata</taxon>
        <taxon>Sabellida</taxon>
        <taxon>Siboglinidae</taxon>
        <taxon>Ridgeia</taxon>
    </lineage>
</organism>
<comment type="catalytic activity">
    <reaction evidence="15">
        <text>a [peptide]-C-terminal glycine + 2 L-ascorbate + O2 = a [peptide]-C-terminal (2S)-2-hydroxyglycine + 2 monodehydro-L-ascorbate radical + H2O</text>
        <dbReference type="Rhea" id="RHEA:21452"/>
        <dbReference type="Rhea" id="RHEA-COMP:13486"/>
        <dbReference type="Rhea" id="RHEA-COMP:15321"/>
        <dbReference type="ChEBI" id="CHEBI:15377"/>
        <dbReference type="ChEBI" id="CHEBI:15379"/>
        <dbReference type="ChEBI" id="CHEBI:38290"/>
        <dbReference type="ChEBI" id="CHEBI:59513"/>
        <dbReference type="ChEBI" id="CHEBI:137000"/>
        <dbReference type="ChEBI" id="CHEBI:142768"/>
        <dbReference type="EC" id="1.14.17.3"/>
    </reaction>
</comment>
<feature type="binding site" evidence="16">
    <location>
        <position position="17"/>
    </location>
    <ligand>
        <name>Cu(2+)</name>
        <dbReference type="ChEBI" id="CHEBI:29036"/>
        <label>1</label>
        <note>catalytic</note>
    </ligand>
</feature>
<accession>A0AAD9KKC9</accession>
<evidence type="ECO:0000256" key="3">
    <source>
        <dbReference type="ARBA" id="ARBA00006026"/>
    </source>
</evidence>
<reference evidence="23" key="1">
    <citation type="journal article" date="2023" name="Mol. Biol. Evol.">
        <title>Third-Generation Sequencing Reveals the Adaptive Role of the Epigenome in Three Deep-Sea Polychaetes.</title>
        <authorList>
            <person name="Perez M."/>
            <person name="Aroh O."/>
            <person name="Sun Y."/>
            <person name="Lan Y."/>
            <person name="Juniper S.K."/>
            <person name="Young C.R."/>
            <person name="Angers B."/>
            <person name="Qian P.Y."/>
        </authorList>
    </citation>
    <scope>NUCLEOTIDE SEQUENCE</scope>
    <source>
        <strain evidence="23">R07B-5</strain>
    </source>
</reference>
<evidence type="ECO:0000256" key="9">
    <source>
        <dbReference type="ARBA" id="ARBA00023008"/>
    </source>
</evidence>
<keyword evidence="24" id="KW-1185">Reference proteome</keyword>
<keyword evidence="14" id="KW-0511">Multifunctional enzyme</keyword>
<dbReference type="InterPro" id="IPR000323">
    <property type="entry name" value="Cu2_ascorb_mOase_N"/>
</dbReference>
<feature type="binding site" evidence="16">
    <location>
        <position position="148"/>
    </location>
    <ligand>
        <name>Cu(2+)</name>
        <dbReference type="ChEBI" id="CHEBI:29036"/>
        <label>1</label>
        <note>catalytic</note>
    </ligand>
</feature>
<dbReference type="SUPFAM" id="SSF49742">
    <property type="entry name" value="PHM/PNGase F"/>
    <property type="match status" value="2"/>
</dbReference>
<protein>
    <recommendedName>
        <fullName evidence="25">Peptidylglycine alpha-amidating monooxygenase</fullName>
    </recommendedName>
</protein>
<evidence type="ECO:0000256" key="11">
    <source>
        <dbReference type="ARBA" id="ARBA00023157"/>
    </source>
</evidence>
<dbReference type="InterPro" id="IPR024548">
    <property type="entry name" value="Cu2_monoox_C"/>
</dbReference>
<dbReference type="InterPro" id="IPR011042">
    <property type="entry name" value="6-blade_b-propeller_TolB-like"/>
</dbReference>
<evidence type="ECO:0000256" key="12">
    <source>
        <dbReference type="ARBA" id="ARBA00023180"/>
    </source>
</evidence>
<evidence type="ECO:0000256" key="1">
    <source>
        <dbReference type="ARBA" id="ARBA00000686"/>
    </source>
</evidence>
<dbReference type="InterPro" id="IPR014784">
    <property type="entry name" value="Cu2_ascorb_mOase-like_C"/>
</dbReference>
<gene>
    <name evidence="23" type="ORF">NP493_977g01004</name>
</gene>
<keyword evidence="9 16" id="KW-0186">Copper</keyword>
<feature type="region of interest" description="Disordered" evidence="19">
    <location>
        <begin position="737"/>
        <end position="757"/>
    </location>
</feature>
<feature type="domain" description="Copper type II ascorbate-dependent monooxygenase N-terminal" evidence="21">
    <location>
        <begin position="2"/>
        <end position="82"/>
    </location>
</feature>
<dbReference type="Pfam" id="PF01082">
    <property type="entry name" value="Cu2_monooxygen"/>
    <property type="match status" value="1"/>
</dbReference>
<evidence type="ECO:0000256" key="6">
    <source>
        <dbReference type="ARBA" id="ARBA00022729"/>
    </source>
</evidence>
<evidence type="ECO:0000256" key="17">
    <source>
        <dbReference type="PIRSR" id="PIRSR600720-3"/>
    </source>
</evidence>
<comment type="similarity">
    <text evidence="4">In the N-terminal section; belongs to the copper type II ascorbate-dependent monooxygenase family.</text>
</comment>
<dbReference type="CDD" id="cd14958">
    <property type="entry name" value="NHL_PAL_like"/>
    <property type="match status" value="1"/>
</dbReference>
<dbReference type="GO" id="GO:0004504">
    <property type="term" value="F:peptidylglycine monooxygenase activity"/>
    <property type="evidence" value="ECO:0007669"/>
    <property type="project" value="UniProtKB-EC"/>
</dbReference>
<evidence type="ECO:0000256" key="5">
    <source>
        <dbReference type="ARBA" id="ARBA00022723"/>
    </source>
</evidence>
<name>A0AAD9KKC9_RIDPI</name>
<feature type="repeat" description="NHL" evidence="18">
    <location>
        <begin position="473"/>
        <end position="504"/>
    </location>
</feature>
<dbReference type="PANTHER" id="PTHR10680:SF14">
    <property type="entry name" value="PEPTIDYL-GLYCINE ALPHA-AMIDATING MONOOXYGENASE"/>
    <property type="match status" value="1"/>
</dbReference>
<comment type="cofactor">
    <cofactor evidence="16">
        <name>Cu(2+)</name>
        <dbReference type="ChEBI" id="CHEBI:29036"/>
    </cofactor>
    <text evidence="16">Binds 2 Cu(2+) ions per subunit.</text>
</comment>
<keyword evidence="7" id="KW-0677">Repeat</keyword>
<keyword evidence="10" id="KW-0503">Monooxygenase</keyword>
<keyword evidence="6" id="KW-0732">Signal</keyword>
<proteinExistence type="inferred from homology"/>
<keyword evidence="12" id="KW-0325">Glycoprotein</keyword>
<dbReference type="PRINTS" id="PR00790">
    <property type="entry name" value="PAMONOXGNASE"/>
</dbReference>
<feature type="disulfide bond" evidence="17">
    <location>
        <begin position="133"/>
        <end position="240"/>
    </location>
</feature>
<keyword evidence="8" id="KW-0560">Oxidoreductase</keyword>
<dbReference type="InterPro" id="IPR036939">
    <property type="entry name" value="Cu2_ascorb_mOase_N_sf"/>
</dbReference>
<feature type="repeat" description="NHL" evidence="18">
    <location>
        <begin position="404"/>
        <end position="448"/>
    </location>
</feature>
<evidence type="ECO:0008006" key="25">
    <source>
        <dbReference type="Google" id="ProtNLM"/>
    </source>
</evidence>
<evidence type="ECO:0000256" key="18">
    <source>
        <dbReference type="PROSITE-ProRule" id="PRU00504"/>
    </source>
</evidence>
<dbReference type="FunFam" id="2.60.120.230:FF:000002">
    <property type="entry name" value="Peptidyl-glycine alpha-amidating monooxygenase B"/>
    <property type="match status" value="1"/>
</dbReference>
<evidence type="ECO:0000313" key="23">
    <source>
        <dbReference type="EMBL" id="KAK2172260.1"/>
    </source>
</evidence>
<evidence type="ECO:0000259" key="21">
    <source>
        <dbReference type="Pfam" id="PF01082"/>
    </source>
</evidence>
<comment type="caution">
    <text evidence="23">The sequence shown here is derived from an EMBL/GenBank/DDBJ whole genome shotgun (WGS) entry which is preliminary data.</text>
</comment>
<keyword evidence="11 17" id="KW-1015">Disulfide bond</keyword>
<feature type="binding site" evidence="16">
    <location>
        <position position="220"/>
    </location>
    <ligand>
        <name>Cu(2+)</name>
        <dbReference type="ChEBI" id="CHEBI:29036"/>
        <label>1</label>
        <note>catalytic</note>
    </ligand>
</feature>
<feature type="transmembrane region" description="Helical" evidence="20">
    <location>
        <begin position="667"/>
        <end position="691"/>
    </location>
</feature>
<feature type="disulfide bond" evidence="17">
    <location>
        <begin position="23"/>
        <end position="40"/>
    </location>
</feature>
<evidence type="ECO:0000259" key="22">
    <source>
        <dbReference type="Pfam" id="PF03712"/>
    </source>
</evidence>
<evidence type="ECO:0000256" key="10">
    <source>
        <dbReference type="ARBA" id="ARBA00023033"/>
    </source>
</evidence>
<comment type="cofactor">
    <cofactor evidence="2">
        <name>Zn(2+)</name>
        <dbReference type="ChEBI" id="CHEBI:29105"/>
    </cofactor>
</comment>
<evidence type="ECO:0000256" key="16">
    <source>
        <dbReference type="PIRSR" id="PIRSR600720-2"/>
    </source>
</evidence>
<evidence type="ECO:0000256" key="14">
    <source>
        <dbReference type="ARBA" id="ARBA00023268"/>
    </source>
</evidence>
<dbReference type="GO" id="GO:0005576">
    <property type="term" value="C:extracellular region"/>
    <property type="evidence" value="ECO:0007669"/>
    <property type="project" value="TreeGrafter"/>
</dbReference>
<dbReference type="SUPFAM" id="SSF101898">
    <property type="entry name" value="NHL repeat"/>
    <property type="match status" value="1"/>
</dbReference>
<dbReference type="Gene3D" id="2.60.120.310">
    <property type="entry name" value="Copper type II, ascorbate-dependent monooxygenase, N-terminal domain"/>
    <property type="match status" value="1"/>
</dbReference>
<evidence type="ECO:0000256" key="4">
    <source>
        <dbReference type="ARBA" id="ARBA00010263"/>
    </source>
</evidence>
<dbReference type="Gene3D" id="2.120.10.30">
    <property type="entry name" value="TolB, C-terminal domain"/>
    <property type="match status" value="1"/>
</dbReference>
<dbReference type="AlphaFoldDB" id="A0AAD9KKC9"/>
<dbReference type="InterPro" id="IPR008977">
    <property type="entry name" value="PHM/PNGase_F_dom_sf"/>
</dbReference>
<keyword evidence="20" id="KW-0472">Membrane</keyword>
<feature type="binding site" evidence="16">
    <location>
        <position position="150"/>
    </location>
    <ligand>
        <name>Cu(2+)</name>
        <dbReference type="ChEBI" id="CHEBI:29036"/>
        <label>1</label>
        <note>catalytic</note>
    </ligand>
</feature>
<evidence type="ECO:0000256" key="2">
    <source>
        <dbReference type="ARBA" id="ARBA00001947"/>
    </source>
</evidence>
<dbReference type="GO" id="GO:0006518">
    <property type="term" value="P:peptide metabolic process"/>
    <property type="evidence" value="ECO:0007669"/>
    <property type="project" value="InterPro"/>
</dbReference>
<dbReference type="Pfam" id="PF03712">
    <property type="entry name" value="Cu2_monoox_C"/>
    <property type="match status" value="1"/>
</dbReference>
<dbReference type="GO" id="GO:0005507">
    <property type="term" value="F:copper ion binding"/>
    <property type="evidence" value="ECO:0007669"/>
    <property type="project" value="InterPro"/>
</dbReference>
<evidence type="ECO:0000256" key="8">
    <source>
        <dbReference type="ARBA" id="ARBA00023002"/>
    </source>
</evidence>
<dbReference type="Proteomes" id="UP001209878">
    <property type="component" value="Unassembled WGS sequence"/>
</dbReference>
<keyword evidence="5 16" id="KW-0479">Metal-binding</keyword>
<dbReference type="InterPro" id="IPR000720">
    <property type="entry name" value="PHM/PAL"/>
</dbReference>
<keyword evidence="13" id="KW-0456">Lyase</keyword>
<sequence length="757" mass="84047">MFIVNFEPLARASIAHHLLLYKCDEPVVAETNVWECAVICKKPRYASVLYAWGKNAPPVQLPKDVGFEIDSGYFVLQIHYLHAIPDTQPSDHSGVRITITPQRQKYKAGIFLLYSNSQLIPAHAPKVHADVSCPYTGADIHPFAFRVHAHTLGRVISGYVSHNNTWQLIGKGNPAWPQAFYPVEKNITVKNDDVLVARCTFDATNRDIDTNMGATHTDEMCNFYMMYYTDVDHGQAFGMCGINQYPYLFRELPPGNDVPLPPNPLLESKAAGHMEQGNDDAAITEVEGWMKMQPTDNLVLGQISGIATDSKGNLHVFHRADRVWGSLTFDADDRYNDIKGGPIKANTLAVFGEAGQVIKQWGGNMFYMPHGLHVDKDDNVWLTDVAMHQVFRISLDKSRSDLILGEKLVPGTDDAHFCKPTDIAVLSTGEFFVTDGYCNARVMKFSKDGKLLHKWGSHSNSVTASGFPPPSTFDLPHSLTTLEDKGLVCVADRQNGRIQCFDLDGKFIHEMHPGGFAGNVYGVQYRQANGLLFAVNGPDSYEDSILQLGFALDPSSGMLLETFRPHSVNFTKLHSVAVSPSGDAVYVSETGPNKLWKFAVAEDRFLAHKSVKKADVDNNVEKTKSKITPVKKAGTSIGLVHPVAVDNDLDNKVEKQIEKETGEDFDFGASMVIAALLVIPVLVMVAITIVMRLRKRGRMSYLEARGDATNRRFNIGKFFNRHKGFDRLNTEDSDHELEHLESDSEVDEFTATGTQRA</sequence>
<dbReference type="GO" id="GO:0004598">
    <property type="term" value="F:peptidylamidoglycolate lyase activity"/>
    <property type="evidence" value="ECO:0007669"/>
    <property type="project" value="UniProtKB-EC"/>
</dbReference>
<dbReference type="PANTHER" id="PTHR10680">
    <property type="entry name" value="PEPTIDYL-GLYCINE ALPHA-AMIDATING MONOOXYGENASE"/>
    <property type="match status" value="1"/>
</dbReference>
<feature type="binding site" evidence="16">
    <location>
        <position position="16"/>
    </location>
    <ligand>
        <name>Cu(2+)</name>
        <dbReference type="ChEBI" id="CHEBI:29036"/>
        <label>1</label>
        <note>catalytic</note>
    </ligand>
</feature>
<evidence type="ECO:0000256" key="15">
    <source>
        <dbReference type="ARBA" id="ARBA00048431"/>
    </source>
</evidence>